<name>A0AAN8IJR6_TRICO</name>
<comment type="caution">
    <text evidence="4">The sequence shown here is derived from an EMBL/GenBank/DDBJ whole genome shotgun (WGS) entry which is preliminary data.</text>
</comment>
<dbReference type="AlphaFoldDB" id="A0AAN8IJR6"/>
<evidence type="ECO:0000313" key="4">
    <source>
        <dbReference type="EMBL" id="KAK5977174.1"/>
    </source>
</evidence>
<feature type="domain" description="Rhodanese" evidence="3">
    <location>
        <begin position="64"/>
        <end position="165"/>
    </location>
</feature>
<keyword evidence="2" id="KW-0677">Repeat</keyword>
<protein>
    <submittedName>
        <fullName evidence="4">Thiosulfate sulfurtransferase</fullName>
    </submittedName>
</protein>
<dbReference type="Pfam" id="PF00581">
    <property type="entry name" value="Rhodanese"/>
    <property type="match status" value="1"/>
</dbReference>
<proteinExistence type="predicted"/>
<dbReference type="Gene3D" id="3.40.250.10">
    <property type="entry name" value="Rhodanese-like domain"/>
    <property type="match status" value="2"/>
</dbReference>
<dbReference type="PROSITE" id="PS50206">
    <property type="entry name" value="RHODANESE_3"/>
    <property type="match status" value="2"/>
</dbReference>
<reference evidence="4 5" key="1">
    <citation type="submission" date="2019-10" db="EMBL/GenBank/DDBJ databases">
        <title>Assembly and Annotation for the nematode Trichostrongylus colubriformis.</title>
        <authorList>
            <person name="Martin J."/>
        </authorList>
    </citation>
    <scope>NUCLEOTIDE SEQUENCE [LARGE SCALE GENOMIC DNA]</scope>
    <source>
        <strain evidence="4">G859</strain>
        <tissue evidence="4">Whole worm</tissue>
    </source>
</reference>
<dbReference type="EMBL" id="WIXE01010921">
    <property type="protein sequence ID" value="KAK5977174.1"/>
    <property type="molecule type" value="Genomic_DNA"/>
</dbReference>
<dbReference type="SMART" id="SM00450">
    <property type="entry name" value="RHOD"/>
    <property type="match status" value="2"/>
</dbReference>
<dbReference type="CDD" id="cd01448">
    <property type="entry name" value="TST_Repeat_1"/>
    <property type="match status" value="1"/>
</dbReference>
<evidence type="ECO:0000313" key="5">
    <source>
        <dbReference type="Proteomes" id="UP001331761"/>
    </source>
</evidence>
<feature type="non-terminal residue" evidence="4">
    <location>
        <position position="303"/>
    </location>
</feature>
<dbReference type="InterPro" id="IPR045078">
    <property type="entry name" value="TST/MPST-like"/>
</dbReference>
<dbReference type="SUPFAM" id="SSF52821">
    <property type="entry name" value="Rhodanese/Cell cycle control phosphatase"/>
    <property type="match status" value="2"/>
</dbReference>
<evidence type="ECO:0000256" key="2">
    <source>
        <dbReference type="ARBA" id="ARBA00022737"/>
    </source>
</evidence>
<dbReference type="PANTHER" id="PTHR11364">
    <property type="entry name" value="THIOSULFATE SULFERTANSFERASE"/>
    <property type="match status" value="1"/>
</dbReference>
<dbReference type="InterPro" id="IPR001763">
    <property type="entry name" value="Rhodanese-like_dom"/>
</dbReference>
<dbReference type="Proteomes" id="UP001331761">
    <property type="component" value="Unassembled WGS sequence"/>
</dbReference>
<evidence type="ECO:0000259" key="3">
    <source>
        <dbReference type="PROSITE" id="PS50206"/>
    </source>
</evidence>
<keyword evidence="5" id="KW-1185">Reference proteome</keyword>
<accession>A0AAN8IJR6</accession>
<sequence>MSLKRLISVNTVAQLLKKGIINKEGVRILDCTHEPNLAVEKPGWKVFRKEFYGKFEKVYDELCPSKELYRSGHIPEAPHISVDVAFYPSQYERLALYPPDVFQEYAQKLGIDDGEHLILYARGRFSGMLYASKIAWLFKSYGHEKISLVDGGFEEWTRKGYDISKDDVKLKRGTWKANDNMTKYNIKYEQLEEQHGDKKYIEWTDDLNLLDARVRGQFEGTEPTEFPANVVGTHIPGFKCMPAEELVEEGLMRDNDEIRDWLDVHGFKSDRPTVILCNMGVQATMLAYAIESIYPHNPIQVYN</sequence>
<dbReference type="GO" id="GO:0005739">
    <property type="term" value="C:mitochondrion"/>
    <property type="evidence" value="ECO:0007669"/>
    <property type="project" value="TreeGrafter"/>
</dbReference>
<dbReference type="PANTHER" id="PTHR11364:SF7">
    <property type="entry name" value="THIOSULFATE SULFURTRANSFERASE MPST-1-RELATED"/>
    <property type="match status" value="1"/>
</dbReference>
<evidence type="ECO:0000256" key="1">
    <source>
        <dbReference type="ARBA" id="ARBA00022679"/>
    </source>
</evidence>
<feature type="domain" description="Rhodanese" evidence="3">
    <location>
        <begin position="205"/>
        <end position="292"/>
    </location>
</feature>
<dbReference type="InterPro" id="IPR036873">
    <property type="entry name" value="Rhodanese-like_dom_sf"/>
</dbReference>
<dbReference type="GO" id="GO:0004792">
    <property type="term" value="F:thiosulfate-cyanide sulfurtransferase activity"/>
    <property type="evidence" value="ECO:0007669"/>
    <property type="project" value="TreeGrafter"/>
</dbReference>
<organism evidence="4 5">
    <name type="scientific">Trichostrongylus colubriformis</name>
    <name type="common">Black scour worm</name>
    <dbReference type="NCBI Taxonomy" id="6319"/>
    <lineage>
        <taxon>Eukaryota</taxon>
        <taxon>Metazoa</taxon>
        <taxon>Ecdysozoa</taxon>
        <taxon>Nematoda</taxon>
        <taxon>Chromadorea</taxon>
        <taxon>Rhabditida</taxon>
        <taxon>Rhabditina</taxon>
        <taxon>Rhabditomorpha</taxon>
        <taxon>Strongyloidea</taxon>
        <taxon>Trichostrongylidae</taxon>
        <taxon>Trichostrongylus</taxon>
    </lineage>
</organism>
<gene>
    <name evidence="4" type="ORF">GCK32_014672</name>
</gene>
<keyword evidence="1" id="KW-0808">Transferase</keyword>